<dbReference type="Proteomes" id="UP000617041">
    <property type="component" value="Unassembled WGS sequence"/>
</dbReference>
<keyword evidence="1" id="KW-0812">Transmembrane</keyword>
<feature type="transmembrane region" description="Helical" evidence="1">
    <location>
        <begin position="368"/>
        <end position="386"/>
    </location>
</feature>
<keyword evidence="1" id="KW-1133">Transmembrane helix</keyword>
<dbReference type="RefSeq" id="WP_200786885.1">
    <property type="nucleotide sequence ID" value="NZ_JAEDAO010000001.1"/>
</dbReference>
<feature type="transmembrane region" description="Helical" evidence="1">
    <location>
        <begin position="167"/>
        <end position="182"/>
    </location>
</feature>
<comment type="caution">
    <text evidence="2">The sequence shown here is derived from an EMBL/GenBank/DDBJ whole genome shotgun (WGS) entry which is preliminary data.</text>
</comment>
<proteinExistence type="predicted"/>
<feature type="transmembrane region" description="Helical" evidence="1">
    <location>
        <begin position="78"/>
        <end position="98"/>
    </location>
</feature>
<accession>A0A934UQL0</accession>
<feature type="transmembrane region" description="Helical" evidence="1">
    <location>
        <begin position="328"/>
        <end position="356"/>
    </location>
</feature>
<evidence type="ECO:0000313" key="2">
    <source>
        <dbReference type="EMBL" id="MBK0391931.1"/>
    </source>
</evidence>
<feature type="transmembrane region" description="Helical" evidence="1">
    <location>
        <begin position="26"/>
        <end position="44"/>
    </location>
</feature>
<organism evidence="2 3">
    <name type="scientific">Ramlibacter algicola</name>
    <dbReference type="NCBI Taxonomy" id="2795217"/>
    <lineage>
        <taxon>Bacteria</taxon>
        <taxon>Pseudomonadati</taxon>
        <taxon>Pseudomonadota</taxon>
        <taxon>Betaproteobacteria</taxon>
        <taxon>Burkholderiales</taxon>
        <taxon>Comamonadaceae</taxon>
        <taxon>Ramlibacter</taxon>
    </lineage>
</organism>
<sequence length="548" mass="59171">MTGGTLAGSGSAQASIVTPRTTPQQAAAFLLSSLLFVALLWSVFPPRWDTNDDVAMAMVAHGFGGADHPSAQLVFSNIAWGTLVSALGMPGGLPGYTLATFATVGLAGGVLLWAAWAAGLGLRGVIGVAGLFLVRATLFPQFTVGAGLLVVAGCACLAWYPRTRSPALLAFGAALVFGSFIVRREECLLVLAALVPILPSRTLVRDGRARVAGALLLAALAGVTAWDAASYRQPAWERFNDLNPARAAFTDYGRSELLKARPEILARHGLSLNDVDLIRGWFFADPVLVEPNRLREVVRELGEVPHLKEDLGNAWQAVATLGHPDLAWLLYAALLSALLFPSWRLAAAWALCLLGLAAIGYAGRPGVLRIYVPLLGALAFAPFMRQAVATRAPWAGRFRRWMAGAGLAVIAAFHAHDVHEQWARMAPLAIEARQELADFPRETVVVWGDAFPFEEAYAPLVRQGQDGPRLYGLGTFTYAPFGVSVAEAARGRDMLSLLKGDEGVLLLARDRDIDRLAIYCVEHHHRRLETQSVRTYSFGRLRRVWCRA</sequence>
<dbReference type="EMBL" id="JAEDAO010000001">
    <property type="protein sequence ID" value="MBK0391931.1"/>
    <property type="molecule type" value="Genomic_DNA"/>
</dbReference>
<dbReference type="AlphaFoldDB" id="A0A934UQL0"/>
<protein>
    <submittedName>
        <fullName evidence="2">Uncharacterized protein</fullName>
    </submittedName>
</protein>
<gene>
    <name evidence="2" type="ORF">I8E28_04960</name>
</gene>
<keyword evidence="3" id="KW-1185">Reference proteome</keyword>
<keyword evidence="1" id="KW-0472">Membrane</keyword>
<feature type="transmembrane region" description="Helical" evidence="1">
    <location>
        <begin position="139"/>
        <end position="160"/>
    </location>
</feature>
<evidence type="ECO:0000256" key="1">
    <source>
        <dbReference type="SAM" id="Phobius"/>
    </source>
</evidence>
<feature type="transmembrane region" description="Helical" evidence="1">
    <location>
        <begin position="110"/>
        <end position="133"/>
    </location>
</feature>
<name>A0A934UQL0_9BURK</name>
<evidence type="ECO:0000313" key="3">
    <source>
        <dbReference type="Proteomes" id="UP000617041"/>
    </source>
</evidence>
<reference evidence="2" key="1">
    <citation type="submission" date="2020-12" db="EMBL/GenBank/DDBJ databases">
        <title>Ramlibacter sp. nov., isolated from a freshwater alga, Cryptomonas.</title>
        <authorList>
            <person name="Kim H.M."/>
            <person name="Jeon C.O."/>
        </authorList>
    </citation>
    <scope>NUCLEOTIDE SEQUENCE</scope>
    <source>
        <strain evidence="2">CrO1</strain>
    </source>
</reference>